<dbReference type="InterPro" id="IPR045864">
    <property type="entry name" value="aa-tRNA-synth_II/BPL/LPL"/>
</dbReference>
<dbReference type="EMBL" id="FOPC01000001">
    <property type="protein sequence ID" value="SFG08666.1"/>
    <property type="molecule type" value="Genomic_DNA"/>
</dbReference>
<evidence type="ECO:0000256" key="1">
    <source>
        <dbReference type="ARBA" id="ARBA00022598"/>
    </source>
</evidence>
<dbReference type="GO" id="GO:0005737">
    <property type="term" value="C:cytoplasm"/>
    <property type="evidence" value="ECO:0007669"/>
    <property type="project" value="TreeGrafter"/>
</dbReference>
<gene>
    <name evidence="3" type="ORF">SAMN04487988_101360</name>
</gene>
<accession>A0A1I2P4U4</accession>
<evidence type="ECO:0000313" key="3">
    <source>
        <dbReference type="EMBL" id="SFG08666.1"/>
    </source>
</evidence>
<dbReference type="GO" id="GO:0004077">
    <property type="term" value="F:biotin--[biotin carboxyl-carrier protein] ligase activity"/>
    <property type="evidence" value="ECO:0007669"/>
    <property type="project" value="InterPro"/>
</dbReference>
<keyword evidence="4" id="KW-1185">Reference proteome</keyword>
<dbReference type="OrthoDB" id="9807064at2"/>
<dbReference type="Gene3D" id="3.30.930.10">
    <property type="entry name" value="Bira Bifunctional Protein, Domain 2"/>
    <property type="match status" value="1"/>
</dbReference>
<dbReference type="STRING" id="435880.SAMN04487988_101360"/>
<evidence type="ECO:0000259" key="2">
    <source>
        <dbReference type="PROSITE" id="PS51733"/>
    </source>
</evidence>
<feature type="domain" description="BPL/LPL catalytic" evidence="2">
    <location>
        <begin position="3"/>
        <end position="188"/>
    </location>
</feature>
<sequence>MYKILANTIFLGKDIHFLPVCHSSNDIALRLVREKRAMEGTIVVCADQVRGKGQRGNTWETQAGKNLTFSLVLKPDFLDLTEQFYLNMAISNAIRKIFEEYVADIQVKWPNDLVVPGFGKIGGILIENILATKGWEFAIVGIGLNINQEIYSTPKATSLRKLTGSEFDLEEIFRLLIIQIEQNYIRLKQNALSALKKEYLRHLYLWDQWQTFDTKSGSIVGKISGIDPQGKLELTLENGELQFFDFKEIRFPGM</sequence>
<dbReference type="NCBIfam" id="TIGR00121">
    <property type="entry name" value="birA_ligase"/>
    <property type="match status" value="1"/>
</dbReference>
<organism evidence="3 4">
    <name type="scientific">Algoriphagus hitonicola</name>
    <dbReference type="NCBI Taxonomy" id="435880"/>
    <lineage>
        <taxon>Bacteria</taxon>
        <taxon>Pseudomonadati</taxon>
        <taxon>Bacteroidota</taxon>
        <taxon>Cytophagia</taxon>
        <taxon>Cytophagales</taxon>
        <taxon>Cyclobacteriaceae</taxon>
        <taxon>Algoriphagus</taxon>
    </lineage>
</organism>
<dbReference type="RefSeq" id="WP_092788526.1">
    <property type="nucleotide sequence ID" value="NZ_FOPC01000001.1"/>
</dbReference>
<dbReference type="Pfam" id="PF03099">
    <property type="entry name" value="BPL_LplA_LipB"/>
    <property type="match status" value="1"/>
</dbReference>
<name>A0A1I2P4U4_9BACT</name>
<dbReference type="CDD" id="cd16442">
    <property type="entry name" value="BPL"/>
    <property type="match status" value="1"/>
</dbReference>
<evidence type="ECO:0000313" key="4">
    <source>
        <dbReference type="Proteomes" id="UP000199642"/>
    </source>
</evidence>
<dbReference type="PROSITE" id="PS51733">
    <property type="entry name" value="BPL_LPL_CATALYTIC"/>
    <property type="match status" value="1"/>
</dbReference>
<dbReference type="InterPro" id="IPR004143">
    <property type="entry name" value="BPL_LPL_catalytic"/>
</dbReference>
<dbReference type="Proteomes" id="UP000199642">
    <property type="component" value="Unassembled WGS sequence"/>
</dbReference>
<reference evidence="4" key="1">
    <citation type="submission" date="2016-10" db="EMBL/GenBank/DDBJ databases">
        <authorList>
            <person name="Varghese N."/>
            <person name="Submissions S."/>
        </authorList>
    </citation>
    <scope>NUCLEOTIDE SEQUENCE [LARGE SCALE GENOMIC DNA]</scope>
    <source>
        <strain evidence="4">DSM 19315</strain>
    </source>
</reference>
<proteinExistence type="predicted"/>
<dbReference type="PANTHER" id="PTHR12835:SF5">
    <property type="entry name" value="BIOTIN--PROTEIN LIGASE"/>
    <property type="match status" value="1"/>
</dbReference>
<dbReference type="PANTHER" id="PTHR12835">
    <property type="entry name" value="BIOTIN PROTEIN LIGASE"/>
    <property type="match status" value="1"/>
</dbReference>
<dbReference type="InterPro" id="IPR004408">
    <property type="entry name" value="Biotin_CoA_COase_ligase"/>
</dbReference>
<dbReference type="AlphaFoldDB" id="A0A1I2P4U4"/>
<protein>
    <submittedName>
        <fullName evidence="3">BirA family transcriptional regulator, biotin operon repressor / biotin-[acetyl-CoA-carboxylase] ligase</fullName>
    </submittedName>
</protein>
<dbReference type="SUPFAM" id="SSF55681">
    <property type="entry name" value="Class II aaRS and biotin synthetases"/>
    <property type="match status" value="1"/>
</dbReference>
<keyword evidence="1 3" id="KW-0436">Ligase</keyword>